<dbReference type="InterPro" id="IPR022385">
    <property type="entry name" value="Rhs_assc_core"/>
</dbReference>
<dbReference type="InterPro" id="IPR050708">
    <property type="entry name" value="T6SS_VgrG/RHS"/>
</dbReference>
<evidence type="ECO:0000313" key="4">
    <source>
        <dbReference type="Proteomes" id="UP000268684"/>
    </source>
</evidence>
<keyword evidence="4" id="KW-1185">Reference proteome</keyword>
<reference evidence="3 4" key="1">
    <citation type="submission" date="2017-11" db="EMBL/GenBank/DDBJ databases">
        <authorList>
            <person name="Seth-Smith MB H."/>
        </authorList>
    </citation>
    <scope>NUCLEOTIDE SEQUENCE [LARGE SCALE GENOMIC DNA]</scope>
    <source>
        <strain evidence="3">E</strain>
    </source>
</reference>
<dbReference type="AlphaFoldDB" id="A0AAJ5T749"/>
<evidence type="ECO:0000256" key="1">
    <source>
        <dbReference type="SAM" id="MobiDB-lite"/>
    </source>
</evidence>
<protein>
    <submittedName>
        <fullName evidence="3">Type VI secretion protein</fullName>
    </submittedName>
</protein>
<dbReference type="Pfam" id="PF05593">
    <property type="entry name" value="RHS_repeat"/>
    <property type="match status" value="1"/>
</dbReference>
<dbReference type="PRINTS" id="PR00394">
    <property type="entry name" value="RHSPROTEIN"/>
</dbReference>
<dbReference type="Gene3D" id="2.180.10.10">
    <property type="entry name" value="RHS repeat-associated core"/>
    <property type="match status" value="1"/>
</dbReference>
<accession>A0AAJ5T749</accession>
<dbReference type="Proteomes" id="UP000268684">
    <property type="component" value="Chromosome II"/>
</dbReference>
<dbReference type="InterPro" id="IPR006530">
    <property type="entry name" value="YD"/>
</dbReference>
<gene>
    <name evidence="3" type="ORF">BSTAB16_5587</name>
</gene>
<dbReference type="PANTHER" id="PTHR32305">
    <property type="match status" value="1"/>
</dbReference>
<proteinExistence type="predicted"/>
<dbReference type="Pfam" id="PF03527">
    <property type="entry name" value="RHS"/>
    <property type="match status" value="1"/>
</dbReference>
<feature type="region of interest" description="Disordered" evidence="1">
    <location>
        <begin position="1"/>
        <end position="22"/>
    </location>
</feature>
<evidence type="ECO:0000313" key="3">
    <source>
        <dbReference type="EMBL" id="VBB15391.1"/>
    </source>
</evidence>
<organism evidence="3 4">
    <name type="scientific">Burkholderia stabilis</name>
    <dbReference type="NCBI Taxonomy" id="95485"/>
    <lineage>
        <taxon>Bacteria</taxon>
        <taxon>Pseudomonadati</taxon>
        <taxon>Pseudomonadota</taxon>
        <taxon>Betaproteobacteria</taxon>
        <taxon>Burkholderiales</taxon>
        <taxon>Burkholderiaceae</taxon>
        <taxon>Burkholderia</taxon>
        <taxon>Burkholderia cepacia complex</taxon>
    </lineage>
</organism>
<dbReference type="NCBIfam" id="TIGR03696">
    <property type="entry name" value="Rhs_assc_core"/>
    <property type="match status" value="1"/>
</dbReference>
<name>A0AAJ5T749_9BURK</name>
<dbReference type="PANTHER" id="PTHR32305:SF15">
    <property type="entry name" value="PROTEIN RHSA-RELATED"/>
    <property type="match status" value="1"/>
</dbReference>
<feature type="compositionally biased region" description="Pro residues" evidence="1">
    <location>
        <begin position="1"/>
        <end position="11"/>
    </location>
</feature>
<evidence type="ECO:0000259" key="2">
    <source>
        <dbReference type="Pfam" id="PF03527"/>
    </source>
</evidence>
<dbReference type="EMBL" id="LR025743">
    <property type="protein sequence ID" value="VBB15391.1"/>
    <property type="molecule type" value="Genomic_DNA"/>
</dbReference>
<dbReference type="InterPro" id="IPR001826">
    <property type="entry name" value="RHS"/>
</dbReference>
<feature type="domain" description="RHS protein conserved region" evidence="2">
    <location>
        <begin position="141"/>
        <end position="176"/>
    </location>
</feature>
<sequence length="363" mass="41029">MVRTVPLPPKPELTAAEQRSQRGADNLLRVMEVLTGTPKYEEPTEAPEVTKYRYDGSHQLIVIEHTDGARSEYEYDALGRRVAKHHRQAGGARQTTLFMWDGDWMMQEVRSGRTSHEDRAVTYVPYPDHEGPLTRLAGGEVWHYVTDHLGTPQELYDEQREVVWAADLSAYGRTAQRLAHAVDNPIRFPGQYYDGESGLHYNRFRYYNPEVGRYISQDPIGLRGGINVYAYVKNPIVWIDPLGLQAMGPVLLGMGNLYRSDVAIPSVAITQNSNLASVLNNITNLPFPSDVLPPGQWVGVNFPWQEPQMYCASGYYEDDVFLNNMATDDSGLTCKARRKDLAQVFSVRGADKRKFTCTKKALR</sequence>
<dbReference type="InterPro" id="IPR031325">
    <property type="entry name" value="RHS_repeat"/>
</dbReference>
<dbReference type="NCBIfam" id="TIGR01643">
    <property type="entry name" value="YD_repeat_2x"/>
    <property type="match status" value="1"/>
</dbReference>